<dbReference type="SMART" id="SM00360">
    <property type="entry name" value="RRM"/>
    <property type="match status" value="1"/>
</dbReference>
<evidence type="ECO:0000313" key="6">
    <source>
        <dbReference type="Proteomes" id="UP000663131"/>
    </source>
</evidence>
<dbReference type="GO" id="GO:0042274">
    <property type="term" value="P:ribosomal small subunit biogenesis"/>
    <property type="evidence" value="ECO:0007669"/>
    <property type="project" value="TreeGrafter"/>
</dbReference>
<dbReference type="InterPro" id="IPR012677">
    <property type="entry name" value="Nucleotide-bd_a/b_plait_sf"/>
</dbReference>
<evidence type="ECO:0000259" key="4">
    <source>
        <dbReference type="PROSITE" id="PS50102"/>
    </source>
</evidence>
<reference evidence="5" key="2">
    <citation type="journal article" name="BMC Genomics">
        <title>New genome assemblies reveal patterns of domestication and adaptation across Brettanomyces (Dekkera) species.</title>
        <authorList>
            <person name="Roach M.J."/>
            <person name="Borneman A.R."/>
        </authorList>
    </citation>
    <scope>NUCLEOTIDE SEQUENCE</scope>
    <source>
        <strain evidence="5">UCD 2041</strain>
    </source>
</reference>
<evidence type="ECO:0000313" key="5">
    <source>
        <dbReference type="EMBL" id="QOU19084.1"/>
    </source>
</evidence>
<dbReference type="Gene3D" id="3.30.70.330">
    <property type="match status" value="1"/>
</dbReference>
<dbReference type="InterPro" id="IPR035979">
    <property type="entry name" value="RBD_domain_sf"/>
</dbReference>
<dbReference type="EMBL" id="CP063133">
    <property type="protein sequence ID" value="QOU19084.1"/>
    <property type="molecule type" value="Genomic_DNA"/>
</dbReference>
<feature type="compositionally biased region" description="Basic residues" evidence="3">
    <location>
        <begin position="8"/>
        <end position="20"/>
    </location>
</feature>
<dbReference type="GO" id="GO:0005730">
    <property type="term" value="C:nucleolus"/>
    <property type="evidence" value="ECO:0007669"/>
    <property type="project" value="TreeGrafter"/>
</dbReference>
<name>A0A871R2X6_DEKBR</name>
<feature type="domain" description="RRM" evidence="4">
    <location>
        <begin position="83"/>
        <end position="158"/>
    </location>
</feature>
<feature type="compositionally biased region" description="Basic residues" evidence="3">
    <location>
        <begin position="59"/>
        <end position="75"/>
    </location>
</feature>
<dbReference type="InterPro" id="IPR000504">
    <property type="entry name" value="RRM_dom"/>
</dbReference>
<dbReference type="KEGG" id="bbrx:BRETT_004305"/>
<evidence type="ECO:0000256" key="3">
    <source>
        <dbReference type="SAM" id="MobiDB-lite"/>
    </source>
</evidence>
<dbReference type="RefSeq" id="XP_041135577.1">
    <property type="nucleotide sequence ID" value="XM_041282801.1"/>
</dbReference>
<dbReference type="PROSITE" id="PS50102">
    <property type="entry name" value="RRM"/>
    <property type="match status" value="1"/>
</dbReference>
<sequence>MSEETPKLSKKQLKALRFKAKKSDKAAEKLEKVETSIKEVKEKKESEKRKNETAEGVHPRKKRKTRRGHHGRGKNGAHNGPRFLLFVGNLPYSIDEKTLREHFKAGNPDLIRIRKDKGIAFLEFLTAKGHIQGRIDACLALHHSVLNNRRINVELTAGGGGNSKNRIEKIKEKNEKLIKKRVEKIKKEKKSKESSDTADSSTPDETDLALKSGSGIHPSRLAMIEKSKN</sequence>
<accession>A0A871R2X6</accession>
<keyword evidence="1 2" id="KW-0694">RNA-binding</keyword>
<dbReference type="AlphaFoldDB" id="A0A871R2X6"/>
<dbReference type="Pfam" id="PF00076">
    <property type="entry name" value="RRM_1"/>
    <property type="match status" value="1"/>
</dbReference>
<dbReference type="PANTHER" id="PTHR23236">
    <property type="entry name" value="EUKARYOTIC TRANSLATION INITIATION FACTOR 4B/4H"/>
    <property type="match status" value="1"/>
</dbReference>
<feature type="compositionally biased region" description="Basic and acidic residues" evidence="3">
    <location>
        <begin position="21"/>
        <end position="58"/>
    </location>
</feature>
<dbReference type="Proteomes" id="UP000663131">
    <property type="component" value="Chromosome 5"/>
</dbReference>
<proteinExistence type="predicted"/>
<evidence type="ECO:0000256" key="1">
    <source>
        <dbReference type="ARBA" id="ARBA00022884"/>
    </source>
</evidence>
<gene>
    <name evidence="5" type="ORF">BRETT_004305</name>
</gene>
<evidence type="ECO:0000256" key="2">
    <source>
        <dbReference type="PROSITE-ProRule" id="PRU00176"/>
    </source>
</evidence>
<dbReference type="GO" id="GO:0019843">
    <property type="term" value="F:rRNA binding"/>
    <property type="evidence" value="ECO:0007669"/>
    <property type="project" value="TreeGrafter"/>
</dbReference>
<dbReference type="SUPFAM" id="SSF54928">
    <property type="entry name" value="RNA-binding domain, RBD"/>
    <property type="match status" value="1"/>
</dbReference>
<organism evidence="5 6">
    <name type="scientific">Dekkera bruxellensis</name>
    <name type="common">Brettanomyces custersii</name>
    <dbReference type="NCBI Taxonomy" id="5007"/>
    <lineage>
        <taxon>Eukaryota</taxon>
        <taxon>Fungi</taxon>
        <taxon>Dikarya</taxon>
        <taxon>Ascomycota</taxon>
        <taxon>Saccharomycotina</taxon>
        <taxon>Pichiomycetes</taxon>
        <taxon>Pichiales</taxon>
        <taxon>Pichiaceae</taxon>
        <taxon>Brettanomyces</taxon>
    </lineage>
</organism>
<protein>
    <recommendedName>
        <fullName evidence="4">RRM domain-containing protein</fullName>
    </recommendedName>
</protein>
<dbReference type="OrthoDB" id="167718at2759"/>
<dbReference type="GeneID" id="64576228"/>
<feature type="region of interest" description="Disordered" evidence="3">
    <location>
        <begin position="185"/>
        <end position="229"/>
    </location>
</feature>
<feature type="region of interest" description="Disordered" evidence="3">
    <location>
        <begin position="1"/>
        <end position="80"/>
    </location>
</feature>
<dbReference type="PANTHER" id="PTHR23236:SF51">
    <property type="entry name" value="NUCLEOLAR PROTEIN 6"/>
    <property type="match status" value="1"/>
</dbReference>
<reference evidence="5" key="1">
    <citation type="submission" date="2020-10" db="EMBL/GenBank/DDBJ databases">
        <authorList>
            <person name="Palmer J.M."/>
        </authorList>
    </citation>
    <scope>NUCLEOTIDE SEQUENCE</scope>
    <source>
        <strain evidence="5">UCD 2041</strain>
    </source>
</reference>